<evidence type="ECO:0000256" key="4">
    <source>
        <dbReference type="ARBA" id="ARBA00018170"/>
    </source>
</evidence>
<evidence type="ECO:0000313" key="13">
    <source>
        <dbReference type="Proteomes" id="UP000224080"/>
    </source>
</evidence>
<dbReference type="EMBL" id="PDNC01000024">
    <property type="protein sequence ID" value="PGH06169.1"/>
    <property type="molecule type" value="Genomic_DNA"/>
</dbReference>
<comment type="function">
    <text evidence="1 11">Component of the MICOS complex, a large protein complex of the mitochondrial inner membrane that plays crucial roles in the maintenance of crista junctions, inner membrane architecture, and formation of contact sites to the outer membrane.</text>
</comment>
<evidence type="ECO:0000256" key="2">
    <source>
        <dbReference type="ARBA" id="ARBA00004370"/>
    </source>
</evidence>
<comment type="similarity">
    <text evidence="3 11">Belongs to the MICOS complex subunit Mic12 family.</text>
</comment>
<keyword evidence="7 11" id="KW-0496">Mitochondrion</keyword>
<keyword evidence="5" id="KW-0812">Transmembrane</keyword>
<proteinExistence type="inferred from homology"/>
<dbReference type="GO" id="GO:0042407">
    <property type="term" value="P:cristae formation"/>
    <property type="evidence" value="ECO:0007669"/>
    <property type="project" value="InterPro"/>
</dbReference>
<dbReference type="Pfam" id="PF17050">
    <property type="entry name" value="AIM5"/>
    <property type="match status" value="1"/>
</dbReference>
<evidence type="ECO:0000256" key="10">
    <source>
        <dbReference type="ARBA" id="ARBA00032985"/>
    </source>
</evidence>
<evidence type="ECO:0000256" key="7">
    <source>
        <dbReference type="ARBA" id="ARBA00023128"/>
    </source>
</evidence>
<reference evidence="12 13" key="1">
    <citation type="submission" date="2017-10" db="EMBL/GenBank/DDBJ databases">
        <title>Comparative genomics in systemic dimorphic fungi from Ajellomycetaceae.</title>
        <authorList>
            <person name="Munoz J.F."/>
            <person name="Mcewen J.G."/>
            <person name="Clay O.K."/>
            <person name="Cuomo C.A."/>
        </authorList>
    </citation>
    <scope>NUCLEOTIDE SEQUENCE [LARGE SCALE GENOMIC DNA]</scope>
    <source>
        <strain evidence="12 13">UAMH130</strain>
    </source>
</reference>
<dbReference type="AlphaFoldDB" id="A0A2B7XBA1"/>
<sequence>MAFLKGFLTGLTFTTATITLTLHLHLANRQHQHLLLREQIDLINAIALPTTTAITTSNAHLRTAAADDTAAIAAVMARRGYFPRERPGIMDLAKERWNRQLEGWVRRVQEVGLEGLVREGARVVKGLREGAEGPGREGREG</sequence>
<evidence type="ECO:0000256" key="6">
    <source>
        <dbReference type="ARBA" id="ARBA00022989"/>
    </source>
</evidence>
<evidence type="ECO:0000256" key="3">
    <source>
        <dbReference type="ARBA" id="ARBA00009188"/>
    </source>
</evidence>
<gene>
    <name evidence="12" type="ORF">GX51_02557</name>
</gene>
<dbReference type="OrthoDB" id="4037694at2759"/>
<dbReference type="GO" id="GO:0061617">
    <property type="term" value="C:MICOS complex"/>
    <property type="evidence" value="ECO:0007669"/>
    <property type="project" value="UniProtKB-UniRule"/>
</dbReference>
<keyword evidence="6" id="KW-1133">Transmembrane helix</keyword>
<evidence type="ECO:0000256" key="1">
    <source>
        <dbReference type="ARBA" id="ARBA00002689"/>
    </source>
</evidence>
<keyword evidence="8" id="KW-0472">Membrane</keyword>
<dbReference type="Proteomes" id="UP000224080">
    <property type="component" value="Unassembled WGS sequence"/>
</dbReference>
<evidence type="ECO:0000256" key="11">
    <source>
        <dbReference type="RuleBase" id="RU363010"/>
    </source>
</evidence>
<dbReference type="GO" id="GO:0044284">
    <property type="term" value="C:mitochondrial crista junction"/>
    <property type="evidence" value="ECO:0007669"/>
    <property type="project" value="InterPro"/>
</dbReference>
<keyword evidence="11" id="KW-0999">Mitochondrion inner membrane</keyword>
<evidence type="ECO:0000256" key="9">
    <source>
        <dbReference type="ARBA" id="ARBA00032159"/>
    </source>
</evidence>
<name>A0A2B7XBA1_9EURO</name>
<protein>
    <recommendedName>
        <fullName evidence="4 11">MICOS complex subunit MIC12</fullName>
    </recommendedName>
    <alternativeName>
        <fullName evidence="10 11">Altered inheritance of mitochondria protein 5, mitochondrial</fullName>
    </alternativeName>
    <alternativeName>
        <fullName evidence="9 11">Found in mitochondrial proteome protein 51</fullName>
    </alternativeName>
</protein>
<evidence type="ECO:0000256" key="5">
    <source>
        <dbReference type="ARBA" id="ARBA00022692"/>
    </source>
</evidence>
<keyword evidence="13" id="KW-1185">Reference proteome</keyword>
<evidence type="ECO:0000256" key="8">
    <source>
        <dbReference type="ARBA" id="ARBA00023136"/>
    </source>
</evidence>
<comment type="subunit">
    <text evidence="11">Component of the mitochondrial contact site and cristae organizing system (MICOS) complex.</text>
</comment>
<organism evidence="12 13">
    <name type="scientific">Blastomyces parvus</name>
    <dbReference type="NCBI Taxonomy" id="2060905"/>
    <lineage>
        <taxon>Eukaryota</taxon>
        <taxon>Fungi</taxon>
        <taxon>Dikarya</taxon>
        <taxon>Ascomycota</taxon>
        <taxon>Pezizomycotina</taxon>
        <taxon>Eurotiomycetes</taxon>
        <taxon>Eurotiomycetidae</taxon>
        <taxon>Onygenales</taxon>
        <taxon>Ajellomycetaceae</taxon>
        <taxon>Blastomyces</taxon>
    </lineage>
</organism>
<comment type="subcellular location">
    <subcellularLocation>
        <location evidence="2">Membrane</location>
    </subcellularLocation>
    <subcellularLocation>
        <location evidence="11">Mitochondrion inner membrane</location>
        <topology evidence="11">Single-pass membrane protein</topology>
    </subcellularLocation>
</comment>
<accession>A0A2B7XBA1</accession>
<comment type="caution">
    <text evidence="12">The sequence shown here is derived from an EMBL/GenBank/DDBJ whole genome shotgun (WGS) entry which is preliminary data.</text>
</comment>
<dbReference type="InterPro" id="IPR031463">
    <property type="entry name" value="Mic12"/>
</dbReference>
<evidence type="ECO:0000313" key="12">
    <source>
        <dbReference type="EMBL" id="PGH06169.1"/>
    </source>
</evidence>